<keyword evidence="4 5" id="KW-0694">RNA-binding</keyword>
<dbReference type="EMBL" id="MU865485">
    <property type="protein sequence ID" value="KAK4222198.1"/>
    <property type="molecule type" value="Genomic_DNA"/>
</dbReference>
<dbReference type="PROSITE" id="PS51686">
    <property type="entry name" value="SAM_MT_RSMB_NOP"/>
    <property type="match status" value="1"/>
</dbReference>
<dbReference type="InterPro" id="IPR001678">
    <property type="entry name" value="MeTrfase_RsmB-F_NOP2_dom"/>
</dbReference>
<evidence type="ECO:0000256" key="2">
    <source>
        <dbReference type="ARBA" id="ARBA00022679"/>
    </source>
</evidence>
<dbReference type="Proteomes" id="UP001301958">
    <property type="component" value="Unassembled WGS sequence"/>
</dbReference>
<feature type="domain" description="WSC" evidence="8">
    <location>
        <begin position="500"/>
        <end position="592"/>
    </location>
</feature>
<keyword evidence="3 5" id="KW-0949">S-adenosyl-L-methionine</keyword>
<keyword evidence="11" id="KW-1185">Reference proteome</keyword>
<dbReference type="InterPro" id="IPR049561">
    <property type="entry name" value="NSUN5_7_fdxn-like"/>
</dbReference>
<feature type="compositionally biased region" description="Basic and acidic residues" evidence="6">
    <location>
        <begin position="1098"/>
        <end position="1107"/>
    </location>
</feature>
<gene>
    <name evidence="10" type="ORF">QBC38DRAFT_513108</name>
</gene>
<name>A0AAN6YMY6_9PEZI</name>
<dbReference type="Gene3D" id="3.30.70.1170">
    <property type="entry name" value="Sun protein, domain 3"/>
    <property type="match status" value="1"/>
</dbReference>
<sequence length="1123" mass="121561">MYIKTILTTLGLVTSTLAANSERRFAVLRHTGGPLTTCRADPIVAPGGPSAHVHTVMGASNFGFNANGQDLLKSSCTTAKLKGDLSSYWFPKLYFKDPSTGKLEPVPFFYMNVYYFFDATNDDIKSFPVGLQIVSGNAMLRAAPPGANGEANLDPSRGTVQPAQLTCPRSNFNPPSWPAGSDGSMAGIGDPRNQGSGMGFPFQNCDGYASPLRADVHMPSCYNPQAGLTNYKNNMAFPSTASNGRLDCPPGWIHVPHMFFETYWDTAKFAPRFQQLIGKESPFVFSNGDATGFSVHADFISGWDEDELQNIIDNCNTGHAGLHTNKCEIECPVKEDVTGPLDKLPGNNPIRGWQYGSGGGSNPAPNPGPVIEPSPIPSSSPAPNPPAPTIKSEAPEPVPSSKAPEPVPSSKVEEPAPAPPSSTEAAAPPPVTTTLVPVVTKPAVQPSPTPEVSTRPVIDVVDGKTTTVWDTVTVWQTKTVYADDAAPTKSAEKEGAQIAGFQYVGCYKDISNRVLTGKILPKLGDVSNTNCVNFCSEKGFSVAGTEYGGECYCGNALNKLEKLDDSKCSFTCKGDASQKCGGDWALSLYTKGGTQVYALALESSKWSSILKEVVENSELLKKERKLTPALSILLTHDLLLSKSGIALPQSHGLRASIDRHKARLTSEFTKARIRRKCPTLDSLRGLVESALGPVHPRWIRVNSVKSTLDEQLDTTFKGFRVVPTIKEIMEGTPGSKLICLDGNIPNLIACSPGVIDFGKSEAYKRGEIILQDKASCFPAYLLDPRPEEEEGEDIVDACSAPGNKTTHLGAILSERGGGKSRVYAFEKDKVRAKTLEKMVRVAGLEEVTRIYAGMDFLRSDPESSEYAKVSCLLLDPSCSGSGIVGRDDAPEFCLPSVETGKSEPAAQKKRKREEQKEEETVVVDDDGQSTSLSPQALEARIKALSDFQLQIILHAFKFPSAKKVTYSTCSIYPGENEGVVLRALSSEIAKKRGWRILKREEQVRGMREWEVRGWVDECGGDMEIAEGCIRAERGDGRGTMGFFVVGFVRDGEGKEVECPYERDEEGRVLRGVEGWPVLKGGRMVVGGEEGGEDEDEEREGKRRKGDEGEGDDEEDDEWGGFDD</sequence>
<feature type="binding site" evidence="5">
    <location>
        <begin position="798"/>
        <end position="804"/>
    </location>
    <ligand>
        <name>S-adenosyl-L-methionine</name>
        <dbReference type="ChEBI" id="CHEBI:59789"/>
    </ligand>
</feature>
<dbReference type="PROSITE" id="PS51212">
    <property type="entry name" value="WSC"/>
    <property type="match status" value="1"/>
</dbReference>
<feature type="compositionally biased region" description="Low complexity" evidence="6">
    <location>
        <begin position="421"/>
        <end position="430"/>
    </location>
</feature>
<dbReference type="InterPro" id="IPR023267">
    <property type="entry name" value="RCMT"/>
</dbReference>
<dbReference type="Pfam" id="PF01189">
    <property type="entry name" value="Methyltr_RsmB-F"/>
    <property type="match status" value="1"/>
</dbReference>
<dbReference type="GO" id="GO:0008173">
    <property type="term" value="F:RNA methyltransferase activity"/>
    <property type="evidence" value="ECO:0007669"/>
    <property type="project" value="InterPro"/>
</dbReference>
<feature type="domain" description="SAM-dependent MTase RsmB/NOP-type" evidence="9">
    <location>
        <begin position="687"/>
        <end position="1050"/>
    </location>
</feature>
<feature type="binding site" evidence="5">
    <location>
        <position position="826"/>
    </location>
    <ligand>
        <name>S-adenosyl-L-methionine</name>
        <dbReference type="ChEBI" id="CHEBI:59789"/>
    </ligand>
</feature>
<evidence type="ECO:0000313" key="11">
    <source>
        <dbReference type="Proteomes" id="UP001301958"/>
    </source>
</evidence>
<evidence type="ECO:0000256" key="4">
    <source>
        <dbReference type="ARBA" id="ARBA00022884"/>
    </source>
</evidence>
<dbReference type="SMART" id="SM00321">
    <property type="entry name" value="WSC"/>
    <property type="match status" value="1"/>
</dbReference>
<evidence type="ECO:0000256" key="1">
    <source>
        <dbReference type="ARBA" id="ARBA00022603"/>
    </source>
</evidence>
<dbReference type="InterPro" id="IPR049560">
    <property type="entry name" value="MeTrfase_RsmB-F_NOP2_cat"/>
</dbReference>
<evidence type="ECO:0000259" key="9">
    <source>
        <dbReference type="PROSITE" id="PS51686"/>
    </source>
</evidence>
<evidence type="ECO:0008006" key="12">
    <source>
        <dbReference type="Google" id="ProtNLM"/>
    </source>
</evidence>
<keyword evidence="7" id="KW-0732">Signal</keyword>
<feature type="region of interest" description="Disordered" evidence="6">
    <location>
        <begin position="1080"/>
        <end position="1123"/>
    </location>
</feature>
<feature type="region of interest" description="Disordered" evidence="6">
    <location>
        <begin position="340"/>
        <end position="430"/>
    </location>
</feature>
<dbReference type="InterPro" id="IPR029063">
    <property type="entry name" value="SAM-dependent_MTases_sf"/>
</dbReference>
<dbReference type="InterPro" id="IPR048889">
    <property type="entry name" value="NSUN5_RCM1_N"/>
</dbReference>
<dbReference type="Gene3D" id="3.40.50.150">
    <property type="entry name" value="Vaccinia Virus protein VP39"/>
    <property type="match status" value="1"/>
</dbReference>
<dbReference type="PRINTS" id="PR02008">
    <property type="entry name" value="RCMTFAMILY"/>
</dbReference>
<dbReference type="Pfam" id="PF09362">
    <property type="entry name" value="DUF1996"/>
    <property type="match status" value="1"/>
</dbReference>
<feature type="active site" description="Nucleophile" evidence="5">
    <location>
        <position position="969"/>
    </location>
</feature>
<keyword evidence="2 5" id="KW-0808">Transferase</keyword>
<dbReference type="PANTHER" id="PTHR43662:SF11">
    <property type="entry name" value="WSC DOMAIN-CONTAINING PROTEIN"/>
    <property type="match status" value="1"/>
</dbReference>
<accession>A0AAN6YMY6</accession>
<feature type="region of interest" description="Disordered" evidence="6">
    <location>
        <begin position="894"/>
        <end position="930"/>
    </location>
</feature>
<dbReference type="InterPro" id="IPR018535">
    <property type="entry name" value="DUF1996"/>
</dbReference>
<organism evidence="10 11">
    <name type="scientific">Podospora fimiseda</name>
    <dbReference type="NCBI Taxonomy" id="252190"/>
    <lineage>
        <taxon>Eukaryota</taxon>
        <taxon>Fungi</taxon>
        <taxon>Dikarya</taxon>
        <taxon>Ascomycota</taxon>
        <taxon>Pezizomycotina</taxon>
        <taxon>Sordariomycetes</taxon>
        <taxon>Sordariomycetidae</taxon>
        <taxon>Sordariales</taxon>
        <taxon>Podosporaceae</taxon>
        <taxon>Podospora</taxon>
    </lineage>
</organism>
<evidence type="ECO:0000256" key="5">
    <source>
        <dbReference type="PROSITE-ProRule" id="PRU01023"/>
    </source>
</evidence>
<evidence type="ECO:0000256" key="6">
    <source>
        <dbReference type="SAM" id="MobiDB-lite"/>
    </source>
</evidence>
<dbReference type="Pfam" id="PF21148">
    <property type="entry name" value="NSUN5_fdxn-like"/>
    <property type="match status" value="1"/>
</dbReference>
<keyword evidence="1 5" id="KW-0489">Methyltransferase</keyword>
<feature type="chain" id="PRO_5042857468" description="WSC domain-containing protein" evidence="7">
    <location>
        <begin position="19"/>
        <end position="1123"/>
    </location>
</feature>
<feature type="binding site" evidence="5">
    <location>
        <position position="875"/>
    </location>
    <ligand>
        <name>S-adenosyl-L-methionine</name>
        <dbReference type="ChEBI" id="CHEBI:59789"/>
    </ligand>
</feature>
<evidence type="ECO:0000259" key="8">
    <source>
        <dbReference type="PROSITE" id="PS51212"/>
    </source>
</evidence>
<dbReference type="GO" id="GO:0003723">
    <property type="term" value="F:RNA binding"/>
    <property type="evidence" value="ECO:0007669"/>
    <property type="project" value="UniProtKB-UniRule"/>
</dbReference>
<proteinExistence type="inferred from homology"/>
<reference evidence="10" key="2">
    <citation type="submission" date="2023-05" db="EMBL/GenBank/DDBJ databases">
        <authorList>
            <consortium name="Lawrence Berkeley National Laboratory"/>
            <person name="Steindorff A."/>
            <person name="Hensen N."/>
            <person name="Bonometti L."/>
            <person name="Westerberg I."/>
            <person name="Brannstrom I.O."/>
            <person name="Guillou S."/>
            <person name="Cros-Aarteil S."/>
            <person name="Calhoun S."/>
            <person name="Haridas S."/>
            <person name="Kuo A."/>
            <person name="Mondo S."/>
            <person name="Pangilinan J."/>
            <person name="Riley R."/>
            <person name="Labutti K."/>
            <person name="Andreopoulos B."/>
            <person name="Lipzen A."/>
            <person name="Chen C."/>
            <person name="Yanf M."/>
            <person name="Daum C."/>
            <person name="Ng V."/>
            <person name="Clum A."/>
            <person name="Ohm R."/>
            <person name="Martin F."/>
            <person name="Silar P."/>
            <person name="Natvig D."/>
            <person name="Lalanne C."/>
            <person name="Gautier V."/>
            <person name="Ament-Velasquez S.L."/>
            <person name="Kruys A."/>
            <person name="Hutchinson M.I."/>
            <person name="Powell A.J."/>
            <person name="Barry K."/>
            <person name="Miller A.N."/>
            <person name="Grigoriev I.V."/>
            <person name="Debuchy R."/>
            <person name="Gladieux P."/>
            <person name="Thoren M.H."/>
            <person name="Johannesson H."/>
        </authorList>
    </citation>
    <scope>NUCLEOTIDE SEQUENCE</scope>
    <source>
        <strain evidence="10">CBS 990.96</strain>
    </source>
</reference>
<evidence type="ECO:0000313" key="10">
    <source>
        <dbReference type="EMBL" id="KAK4222198.1"/>
    </source>
</evidence>
<feature type="compositionally biased region" description="Acidic residues" evidence="6">
    <location>
        <begin position="1108"/>
        <end position="1123"/>
    </location>
</feature>
<dbReference type="FunFam" id="3.30.70.1170:FF:000006">
    <property type="entry name" value="NOL1/NOP2/Sun domain family protein"/>
    <property type="match status" value="1"/>
</dbReference>
<dbReference type="Pfam" id="PF01822">
    <property type="entry name" value="WSC"/>
    <property type="match status" value="1"/>
</dbReference>
<feature type="binding site" evidence="5">
    <location>
        <position position="855"/>
    </location>
    <ligand>
        <name>S-adenosyl-L-methionine</name>
        <dbReference type="ChEBI" id="CHEBI:59789"/>
    </ligand>
</feature>
<evidence type="ECO:0000256" key="7">
    <source>
        <dbReference type="SAM" id="SignalP"/>
    </source>
</evidence>
<dbReference type="AlphaFoldDB" id="A0AAN6YMY6"/>
<dbReference type="PANTHER" id="PTHR43662">
    <property type="match status" value="1"/>
</dbReference>
<comment type="caution">
    <text evidence="10">The sequence shown here is derived from an EMBL/GenBank/DDBJ whole genome shotgun (WGS) entry which is preliminary data.</text>
</comment>
<evidence type="ECO:0000256" key="3">
    <source>
        <dbReference type="ARBA" id="ARBA00022691"/>
    </source>
</evidence>
<feature type="compositionally biased region" description="Pro residues" evidence="6">
    <location>
        <begin position="364"/>
        <end position="388"/>
    </location>
</feature>
<dbReference type="GO" id="GO:0001510">
    <property type="term" value="P:RNA methylation"/>
    <property type="evidence" value="ECO:0007669"/>
    <property type="project" value="InterPro"/>
</dbReference>
<reference evidence="10" key="1">
    <citation type="journal article" date="2023" name="Mol. Phylogenet. Evol.">
        <title>Genome-scale phylogeny and comparative genomics of the fungal order Sordariales.</title>
        <authorList>
            <person name="Hensen N."/>
            <person name="Bonometti L."/>
            <person name="Westerberg I."/>
            <person name="Brannstrom I.O."/>
            <person name="Guillou S."/>
            <person name="Cros-Aarteil S."/>
            <person name="Calhoun S."/>
            <person name="Haridas S."/>
            <person name="Kuo A."/>
            <person name="Mondo S."/>
            <person name="Pangilinan J."/>
            <person name="Riley R."/>
            <person name="LaButti K."/>
            <person name="Andreopoulos B."/>
            <person name="Lipzen A."/>
            <person name="Chen C."/>
            <person name="Yan M."/>
            <person name="Daum C."/>
            <person name="Ng V."/>
            <person name="Clum A."/>
            <person name="Steindorff A."/>
            <person name="Ohm R.A."/>
            <person name="Martin F."/>
            <person name="Silar P."/>
            <person name="Natvig D.O."/>
            <person name="Lalanne C."/>
            <person name="Gautier V."/>
            <person name="Ament-Velasquez S.L."/>
            <person name="Kruys A."/>
            <person name="Hutchinson M.I."/>
            <person name="Powell A.J."/>
            <person name="Barry K."/>
            <person name="Miller A.N."/>
            <person name="Grigoriev I.V."/>
            <person name="Debuchy R."/>
            <person name="Gladieux P."/>
            <person name="Hiltunen Thoren M."/>
            <person name="Johannesson H."/>
        </authorList>
    </citation>
    <scope>NUCLEOTIDE SEQUENCE</scope>
    <source>
        <strain evidence="10">CBS 990.96</strain>
    </source>
</reference>
<comment type="similarity">
    <text evidence="5">Belongs to the class I-like SAM-binding methyltransferase superfamily. RsmB/NOP family.</text>
</comment>
<feature type="signal peptide" evidence="7">
    <location>
        <begin position="1"/>
        <end position="18"/>
    </location>
</feature>
<dbReference type="SUPFAM" id="SSF53335">
    <property type="entry name" value="S-adenosyl-L-methionine-dependent methyltransferases"/>
    <property type="match status" value="1"/>
</dbReference>
<dbReference type="InterPro" id="IPR002889">
    <property type="entry name" value="WSC_carb-bd"/>
</dbReference>
<dbReference type="Pfam" id="PF21153">
    <property type="entry name" value="NSUN5_N"/>
    <property type="match status" value="1"/>
</dbReference>
<protein>
    <recommendedName>
        <fullName evidence="12">WSC domain-containing protein</fullName>
    </recommendedName>
</protein>